<dbReference type="EMBL" id="LR877159">
    <property type="protein sequence ID" value="CAD2219742.1"/>
    <property type="molecule type" value="Genomic_DNA"/>
</dbReference>
<gene>
    <name evidence="2" type="ORF">ADEAN_000725100</name>
</gene>
<sequence length="295" mass="33266">MNQYGAYVENIKKEESIRVNHILANRRRSAELEEQQKYAEAFHASEMAAAERRVAEQEELRAAVERQQRLEDRKARSQGKGRRAAGDAPKASKSRLLELSRPKERGEAMYGSGTYGKCMHQKTNRVEFPQGRNGAVYTPGVDRDRIVPFTSSQRRLGDSSRNGGKTNAQGVARRLSQEEREAIIDRIQESHKKNVAFADAQAGPNRSTLNQEHDQDDDKDSVFSHTSSNGPIKATGVPHMTMHSERDTTVRHLHNYGGSMTAPRAESKNTVDFDSMPLQEVTARIVRMQNSTKRY</sequence>
<reference evidence="2 3" key="1">
    <citation type="submission" date="2020-08" db="EMBL/GenBank/DDBJ databases">
        <authorList>
            <person name="Newling K."/>
            <person name="Davey J."/>
            <person name="Forrester S."/>
        </authorList>
    </citation>
    <scope>NUCLEOTIDE SEQUENCE [LARGE SCALE GENOMIC DNA]</scope>
    <source>
        <strain evidence="3">Crithidia deanei Carvalho (ATCC PRA-265)</strain>
    </source>
</reference>
<evidence type="ECO:0000256" key="1">
    <source>
        <dbReference type="SAM" id="MobiDB-lite"/>
    </source>
</evidence>
<dbReference type="VEuPathDB" id="TriTrypDB:ADEAN_000725100"/>
<feature type="compositionally biased region" description="Polar residues" evidence="1">
    <location>
        <begin position="149"/>
        <end position="169"/>
    </location>
</feature>
<name>A0A7G2CNE1_9TRYP</name>
<protein>
    <submittedName>
        <fullName evidence="2">Uncharacterized protein</fullName>
    </submittedName>
</protein>
<feature type="region of interest" description="Disordered" evidence="1">
    <location>
        <begin position="126"/>
        <end position="175"/>
    </location>
</feature>
<accession>A0A7G2CNE1</accession>
<evidence type="ECO:0000313" key="3">
    <source>
        <dbReference type="Proteomes" id="UP000515908"/>
    </source>
</evidence>
<feature type="region of interest" description="Disordered" evidence="1">
    <location>
        <begin position="199"/>
        <end position="238"/>
    </location>
</feature>
<keyword evidence="3" id="KW-1185">Reference proteome</keyword>
<proteinExistence type="predicted"/>
<dbReference type="OrthoDB" id="273050at2759"/>
<dbReference type="Proteomes" id="UP000515908">
    <property type="component" value="Chromosome 15"/>
</dbReference>
<feature type="region of interest" description="Disordered" evidence="1">
    <location>
        <begin position="67"/>
        <end position="112"/>
    </location>
</feature>
<evidence type="ECO:0000313" key="2">
    <source>
        <dbReference type="EMBL" id="CAD2219742.1"/>
    </source>
</evidence>
<feature type="compositionally biased region" description="Basic and acidic residues" evidence="1">
    <location>
        <begin position="95"/>
        <end position="107"/>
    </location>
</feature>
<dbReference type="AlphaFoldDB" id="A0A7G2CNE1"/>
<organism evidence="2 3">
    <name type="scientific">Angomonas deanei</name>
    <dbReference type="NCBI Taxonomy" id="59799"/>
    <lineage>
        <taxon>Eukaryota</taxon>
        <taxon>Discoba</taxon>
        <taxon>Euglenozoa</taxon>
        <taxon>Kinetoplastea</taxon>
        <taxon>Metakinetoplastina</taxon>
        <taxon>Trypanosomatida</taxon>
        <taxon>Trypanosomatidae</taxon>
        <taxon>Strigomonadinae</taxon>
        <taxon>Angomonas</taxon>
    </lineage>
</organism>